<protein>
    <submittedName>
        <fullName evidence="2">Uncharacterized protein</fullName>
    </submittedName>
</protein>
<comment type="caution">
    <text evidence="2">The sequence shown here is derived from an EMBL/GenBank/DDBJ whole genome shotgun (WGS) entry which is preliminary data.</text>
</comment>
<proteinExistence type="predicted"/>
<organism evidence="2 3">
    <name type="scientific">Citrus x changshan-huyou</name>
    <dbReference type="NCBI Taxonomy" id="2935761"/>
    <lineage>
        <taxon>Eukaryota</taxon>
        <taxon>Viridiplantae</taxon>
        <taxon>Streptophyta</taxon>
        <taxon>Embryophyta</taxon>
        <taxon>Tracheophyta</taxon>
        <taxon>Spermatophyta</taxon>
        <taxon>Magnoliopsida</taxon>
        <taxon>eudicotyledons</taxon>
        <taxon>Gunneridae</taxon>
        <taxon>Pentapetalae</taxon>
        <taxon>rosids</taxon>
        <taxon>malvids</taxon>
        <taxon>Sapindales</taxon>
        <taxon>Rutaceae</taxon>
        <taxon>Aurantioideae</taxon>
        <taxon>Citrus</taxon>
    </lineage>
</organism>
<dbReference type="Proteomes" id="UP001428341">
    <property type="component" value="Unassembled WGS sequence"/>
</dbReference>
<evidence type="ECO:0000313" key="2">
    <source>
        <dbReference type="EMBL" id="KAK9180777.1"/>
    </source>
</evidence>
<feature type="region of interest" description="Disordered" evidence="1">
    <location>
        <begin position="64"/>
        <end position="83"/>
    </location>
</feature>
<feature type="compositionally biased region" description="Basic and acidic residues" evidence="1">
    <location>
        <begin position="66"/>
        <end position="83"/>
    </location>
</feature>
<reference evidence="2 3" key="1">
    <citation type="submission" date="2024-05" db="EMBL/GenBank/DDBJ databases">
        <title>Haplotype-resolved chromosome-level genome assembly of Huyou (Citrus changshanensis).</title>
        <authorList>
            <person name="Miao C."/>
            <person name="Chen W."/>
            <person name="Wu Y."/>
            <person name="Wang L."/>
            <person name="Zhao S."/>
            <person name="Grierson D."/>
            <person name="Xu C."/>
            <person name="Chen K."/>
        </authorList>
    </citation>
    <scope>NUCLEOTIDE SEQUENCE [LARGE SCALE GENOMIC DNA]</scope>
    <source>
        <strain evidence="2">01-14</strain>
        <tissue evidence="2">Leaf</tissue>
    </source>
</reference>
<evidence type="ECO:0000313" key="3">
    <source>
        <dbReference type="Proteomes" id="UP001428341"/>
    </source>
</evidence>
<keyword evidence="3" id="KW-1185">Reference proteome</keyword>
<sequence length="83" mass="9404">MAVELKDLRINNENESRKKKFKESLVGDMSVDWINYTWGLSNKNSSATMRAGISSIRIAAQQLQGRGERQVMSADERQSTGKR</sequence>
<dbReference type="EMBL" id="JBCGBO010000024">
    <property type="protein sequence ID" value="KAK9180777.1"/>
    <property type="molecule type" value="Genomic_DNA"/>
</dbReference>
<dbReference type="AlphaFoldDB" id="A0AAP0LMI6"/>
<accession>A0AAP0LMI6</accession>
<name>A0AAP0LMI6_9ROSI</name>
<gene>
    <name evidence="2" type="ORF">WN944_023912</name>
</gene>
<evidence type="ECO:0000256" key="1">
    <source>
        <dbReference type="SAM" id="MobiDB-lite"/>
    </source>
</evidence>